<feature type="domain" description="Carboxyltransferase" evidence="4">
    <location>
        <begin position="1"/>
        <end position="203"/>
    </location>
</feature>
<evidence type="ECO:0000313" key="5">
    <source>
        <dbReference type="EMBL" id="SKC32802.1"/>
    </source>
</evidence>
<reference evidence="5 6" key="1">
    <citation type="submission" date="2017-02" db="EMBL/GenBank/DDBJ databases">
        <authorList>
            <person name="Peterson S.W."/>
        </authorList>
    </citation>
    <scope>NUCLEOTIDE SEQUENCE [LARGE SCALE GENOMIC DNA]</scope>
    <source>
        <strain evidence="6">type strain: NCCB 100098</strain>
    </source>
</reference>
<name>A0A1T5I1B0_9GAMM</name>
<keyword evidence="3" id="KW-0067">ATP-binding</keyword>
<dbReference type="RefSeq" id="WP_080157801.1">
    <property type="nucleotide sequence ID" value="NZ_CP175534.1"/>
</dbReference>
<evidence type="ECO:0000313" key="6">
    <source>
        <dbReference type="Proteomes" id="UP000189966"/>
    </source>
</evidence>
<evidence type="ECO:0000256" key="3">
    <source>
        <dbReference type="ARBA" id="ARBA00022840"/>
    </source>
</evidence>
<dbReference type="SUPFAM" id="SSF50891">
    <property type="entry name" value="Cyclophilin-like"/>
    <property type="match status" value="1"/>
</dbReference>
<dbReference type="OrthoDB" id="9778567at2"/>
<protein>
    <submittedName>
        <fullName evidence="5">Kinase A inhibitor</fullName>
    </submittedName>
</protein>
<keyword evidence="5" id="KW-0808">Transferase</keyword>
<keyword evidence="2" id="KW-0378">Hydrolase</keyword>
<dbReference type="InterPro" id="IPR029000">
    <property type="entry name" value="Cyclophilin-like_dom_sf"/>
</dbReference>
<evidence type="ECO:0000256" key="1">
    <source>
        <dbReference type="ARBA" id="ARBA00022741"/>
    </source>
</evidence>
<sequence length="231" mass="25684">MEITPISEGTLMVEFSAVIAPEITQCIADFIVYIQQQYAPYIIEIIPSYTKVLLQYKLGTCDFEQLQQTILIWSQDYEYQQRSSIATVHHLSVYYDIEVGPDLPVLAALKHLSIEAVIEVHSRQIYDVGAIGFTPGFAFLSLVEPKIAISRHATPRQCIPAGSVGIADQQTAIYPQCSPGGWQIIGNCPQSVFEADTYPQSCFKIGDKVKFDPIERSQFLDLGGVICSAWS</sequence>
<evidence type="ECO:0000256" key="2">
    <source>
        <dbReference type="ARBA" id="ARBA00022801"/>
    </source>
</evidence>
<organism evidence="5 6">
    <name type="scientific">Photobacterium piscicola</name>
    <dbReference type="NCBI Taxonomy" id="1378299"/>
    <lineage>
        <taxon>Bacteria</taxon>
        <taxon>Pseudomonadati</taxon>
        <taxon>Pseudomonadota</taxon>
        <taxon>Gammaproteobacteria</taxon>
        <taxon>Vibrionales</taxon>
        <taxon>Vibrionaceae</taxon>
        <taxon>Photobacterium</taxon>
    </lineage>
</organism>
<dbReference type="InterPro" id="IPR010016">
    <property type="entry name" value="PxpB"/>
</dbReference>
<dbReference type="SMART" id="SM00796">
    <property type="entry name" value="AHS1"/>
    <property type="match status" value="1"/>
</dbReference>
<dbReference type="Pfam" id="PF02682">
    <property type="entry name" value="CT_C_D"/>
    <property type="match status" value="1"/>
</dbReference>
<keyword evidence="5" id="KW-0418">Kinase</keyword>
<dbReference type="EMBL" id="FUZI01000004">
    <property type="protein sequence ID" value="SKC32802.1"/>
    <property type="molecule type" value="Genomic_DNA"/>
</dbReference>
<keyword evidence="1" id="KW-0547">Nucleotide-binding</keyword>
<dbReference type="Gene3D" id="2.40.100.10">
    <property type="entry name" value="Cyclophilin-like"/>
    <property type="match status" value="1"/>
</dbReference>
<dbReference type="Gene3D" id="3.30.1360.40">
    <property type="match status" value="1"/>
</dbReference>
<accession>A0A1T5I1B0</accession>
<gene>
    <name evidence="5" type="primary">kipI</name>
    <name evidence="5" type="ORF">CZ809_02326</name>
</gene>
<dbReference type="PANTHER" id="PTHR34698:SF2">
    <property type="entry name" value="5-OXOPROLINASE SUBUNIT B"/>
    <property type="match status" value="1"/>
</dbReference>
<proteinExistence type="predicted"/>
<dbReference type="InterPro" id="IPR003833">
    <property type="entry name" value="CT_C_D"/>
</dbReference>
<dbReference type="GO" id="GO:0016787">
    <property type="term" value="F:hydrolase activity"/>
    <property type="evidence" value="ECO:0007669"/>
    <property type="project" value="UniProtKB-KW"/>
</dbReference>
<evidence type="ECO:0000259" key="4">
    <source>
        <dbReference type="SMART" id="SM00796"/>
    </source>
</evidence>
<dbReference type="Proteomes" id="UP000189966">
    <property type="component" value="Unassembled WGS sequence"/>
</dbReference>
<dbReference type="AlphaFoldDB" id="A0A1T5I1B0"/>
<dbReference type="SUPFAM" id="SSF160467">
    <property type="entry name" value="PH0987 N-terminal domain-like"/>
    <property type="match status" value="1"/>
</dbReference>
<dbReference type="PANTHER" id="PTHR34698">
    <property type="entry name" value="5-OXOPROLINASE SUBUNIT B"/>
    <property type="match status" value="1"/>
</dbReference>
<dbReference type="GO" id="GO:0005524">
    <property type="term" value="F:ATP binding"/>
    <property type="evidence" value="ECO:0007669"/>
    <property type="project" value="UniProtKB-KW"/>
</dbReference>
<dbReference type="GO" id="GO:0016301">
    <property type="term" value="F:kinase activity"/>
    <property type="evidence" value="ECO:0007669"/>
    <property type="project" value="UniProtKB-KW"/>
</dbReference>